<dbReference type="RefSeq" id="WP_345686734.1">
    <property type="nucleotide sequence ID" value="NZ_BAABIT010000001.1"/>
</dbReference>
<protein>
    <submittedName>
        <fullName evidence="1">Uncharacterized protein</fullName>
    </submittedName>
</protein>
<reference evidence="2" key="1">
    <citation type="journal article" date="2019" name="Int. J. Syst. Evol. Microbiol.">
        <title>The Global Catalogue of Microorganisms (GCM) 10K type strain sequencing project: providing services to taxonomists for standard genome sequencing and annotation.</title>
        <authorList>
            <consortium name="The Broad Institute Genomics Platform"/>
            <consortium name="The Broad Institute Genome Sequencing Center for Infectious Disease"/>
            <person name="Wu L."/>
            <person name="Ma J."/>
        </authorList>
    </citation>
    <scope>NUCLEOTIDE SEQUENCE [LARGE SCALE GENOMIC DNA]</scope>
    <source>
        <strain evidence="2">CGMCC 4.1648</strain>
    </source>
</reference>
<accession>A0ABV9XGD1</accession>
<proteinExistence type="predicted"/>
<organism evidence="1 2">
    <name type="scientific">Streptomyces coeruleoprunus</name>
    <dbReference type="NCBI Taxonomy" id="285563"/>
    <lineage>
        <taxon>Bacteria</taxon>
        <taxon>Bacillati</taxon>
        <taxon>Actinomycetota</taxon>
        <taxon>Actinomycetes</taxon>
        <taxon>Kitasatosporales</taxon>
        <taxon>Streptomycetaceae</taxon>
        <taxon>Streptomyces</taxon>
    </lineage>
</organism>
<evidence type="ECO:0000313" key="1">
    <source>
        <dbReference type="EMBL" id="MFC5024465.1"/>
    </source>
</evidence>
<dbReference type="EMBL" id="JBHSJD010000014">
    <property type="protein sequence ID" value="MFC5024465.1"/>
    <property type="molecule type" value="Genomic_DNA"/>
</dbReference>
<dbReference type="Proteomes" id="UP001595829">
    <property type="component" value="Unassembled WGS sequence"/>
</dbReference>
<sequence length="149" mass="15440">MAEMRVGIEDTDGHKLNVDSDGRVTAATVGQVATTMYTESTTARTTSSQTSSQTWLANATTAWVGVNLTALSGGTSPTVTVSLQQQDGNSVWHTLASTSALNATGTAQFSVGQGMANGAMLFAGGNYRFSWTITGTPTTCSFQIAMSGR</sequence>
<keyword evidence="2" id="KW-1185">Reference proteome</keyword>
<name>A0ABV9XGD1_9ACTN</name>
<evidence type="ECO:0000313" key="2">
    <source>
        <dbReference type="Proteomes" id="UP001595829"/>
    </source>
</evidence>
<gene>
    <name evidence="1" type="ORF">ACFPM3_20255</name>
</gene>
<comment type="caution">
    <text evidence="1">The sequence shown here is derived from an EMBL/GenBank/DDBJ whole genome shotgun (WGS) entry which is preliminary data.</text>
</comment>